<reference evidence="2" key="2">
    <citation type="journal article" date="2008" name="Genome Biol.">
        <title>Improved genome assembly and evidence-based global gene model set for the chordate Ciona intestinalis: new insight into intron and operon populations.</title>
        <authorList>
            <person name="Satou Y."/>
            <person name="Mineta K."/>
            <person name="Ogasawara M."/>
            <person name="Sasakura Y."/>
            <person name="Shoguchi E."/>
            <person name="Ueno K."/>
            <person name="Yamada L."/>
            <person name="Matsumoto J."/>
            <person name="Wasserscheid J."/>
            <person name="Dewar K."/>
            <person name="Wiley G.B."/>
            <person name="Macmil S.L."/>
            <person name="Roe B.A."/>
            <person name="Zeller R.W."/>
            <person name="Hastings K.E."/>
            <person name="Lemaire P."/>
            <person name="Lindquist E."/>
            <person name="Endo T."/>
            <person name="Hotta K."/>
            <person name="Inaba K."/>
        </authorList>
    </citation>
    <scope>NUCLEOTIDE SEQUENCE [LARGE SCALE GENOMIC DNA]</scope>
    <source>
        <strain evidence="2">wild type</strain>
    </source>
</reference>
<dbReference type="GeneTree" id="ENSGT00530000065380"/>
<dbReference type="HOGENOM" id="CLU_034888_0_0_1"/>
<dbReference type="Ensembl" id="ENSCINT00000031831.1">
    <property type="protein sequence ID" value="ENSCINP00000036195.1"/>
    <property type="gene ID" value="ENSCING00000018957.1"/>
</dbReference>
<organism evidence="2 3">
    <name type="scientific">Ciona intestinalis</name>
    <name type="common">Transparent sea squirt</name>
    <name type="synonym">Ascidia intestinalis</name>
    <dbReference type="NCBI Taxonomy" id="7719"/>
    <lineage>
        <taxon>Eukaryota</taxon>
        <taxon>Metazoa</taxon>
        <taxon>Chordata</taxon>
        <taxon>Tunicata</taxon>
        <taxon>Ascidiacea</taxon>
        <taxon>Phlebobranchia</taxon>
        <taxon>Cionidae</taxon>
        <taxon>Ciona</taxon>
    </lineage>
</organism>
<keyword evidence="3" id="KW-1185">Reference proteome</keyword>
<dbReference type="EMBL" id="EAAA01002290">
    <property type="status" value="NOT_ANNOTATED_CDS"/>
    <property type="molecule type" value="Genomic_DNA"/>
</dbReference>
<protein>
    <submittedName>
        <fullName evidence="2">Uncharacterized protein</fullName>
    </submittedName>
</protein>
<sequence>KHFPQKLKSKTDGETPQTDAEASQCDNLLENIVKGQWVVYNKSLEREIDDVYTRYRSQRKIQNKWTREDGKCGYNNYQDRIPGSNWPRVGSWCDRYGNKPCCDNYMNGVCRDASEETCNCPNCIDTRKYKVAEAAIWKTDGNCKWTNYSGDTACDVIENSQFNDLQFVGDSHMRNMFVGMMMLLSNDPNQGAWSTHTTPEQKKRCHGFEFFFWDNCRTVIEDMYELPHYNKLCRNRTPKFSAAVKVYFSLEYAGKFVDLVKQRLGKIGTLIVVGVGLHINLNPTATIDRYLKPAVDVIEKHYANSSAMKWPKLVWVLPLPANLLKPTQNIKSQGKEGLDAFSSKLNEYCKEHGIPVMDFGKMAQFTQSFDGFHYGLAVNLMLNQILLNYISSISP</sequence>
<reference evidence="2" key="3">
    <citation type="submission" date="2025-08" db="UniProtKB">
        <authorList>
            <consortium name="Ensembl"/>
        </authorList>
    </citation>
    <scope>IDENTIFICATION</scope>
</reference>
<dbReference type="InParanoid" id="H2Y2R0"/>
<dbReference type="Proteomes" id="UP000008144">
    <property type="component" value="Chromosome 6"/>
</dbReference>
<proteinExistence type="predicted"/>
<evidence type="ECO:0000313" key="2">
    <source>
        <dbReference type="Ensembl" id="ENSCINP00000036195.1"/>
    </source>
</evidence>
<reference evidence="2" key="4">
    <citation type="submission" date="2025-09" db="UniProtKB">
        <authorList>
            <consortium name="Ensembl"/>
        </authorList>
    </citation>
    <scope>IDENTIFICATION</scope>
</reference>
<dbReference type="PANTHER" id="PTHR20003:SF7">
    <property type="entry name" value="SGNH DOMAIN-CONTAINING PROTEIN"/>
    <property type="match status" value="1"/>
</dbReference>
<accession>H2Y2R0</accession>
<dbReference type="OMA" id="NDIMTTH"/>
<reference evidence="3" key="1">
    <citation type="journal article" date="2002" name="Science">
        <title>The draft genome of Ciona intestinalis: insights into chordate and vertebrate origins.</title>
        <authorList>
            <person name="Dehal P."/>
            <person name="Satou Y."/>
            <person name="Campbell R.K."/>
            <person name="Chapman J."/>
            <person name="Degnan B."/>
            <person name="De Tomaso A."/>
            <person name="Davidson B."/>
            <person name="Di Gregorio A."/>
            <person name="Gelpke M."/>
            <person name="Goodstein D.M."/>
            <person name="Harafuji N."/>
            <person name="Hastings K.E."/>
            <person name="Ho I."/>
            <person name="Hotta K."/>
            <person name="Huang W."/>
            <person name="Kawashima T."/>
            <person name="Lemaire P."/>
            <person name="Martinez D."/>
            <person name="Meinertzhagen I.A."/>
            <person name="Necula S."/>
            <person name="Nonaka M."/>
            <person name="Putnam N."/>
            <person name="Rash S."/>
            <person name="Saiga H."/>
            <person name="Satake M."/>
            <person name="Terry A."/>
            <person name="Yamada L."/>
            <person name="Wang H.G."/>
            <person name="Awazu S."/>
            <person name="Azumi K."/>
            <person name="Boore J."/>
            <person name="Branno M."/>
            <person name="Chin-Bow S."/>
            <person name="DeSantis R."/>
            <person name="Doyle S."/>
            <person name="Francino P."/>
            <person name="Keys D.N."/>
            <person name="Haga S."/>
            <person name="Hayashi H."/>
            <person name="Hino K."/>
            <person name="Imai K.S."/>
            <person name="Inaba K."/>
            <person name="Kano S."/>
            <person name="Kobayashi K."/>
            <person name="Kobayashi M."/>
            <person name="Lee B.I."/>
            <person name="Makabe K.W."/>
            <person name="Manohar C."/>
            <person name="Matassi G."/>
            <person name="Medina M."/>
            <person name="Mochizuki Y."/>
            <person name="Mount S."/>
            <person name="Morishita T."/>
            <person name="Miura S."/>
            <person name="Nakayama A."/>
            <person name="Nishizaka S."/>
            <person name="Nomoto H."/>
            <person name="Ohta F."/>
            <person name="Oishi K."/>
            <person name="Rigoutsos I."/>
            <person name="Sano M."/>
            <person name="Sasaki A."/>
            <person name="Sasakura Y."/>
            <person name="Shoguchi E."/>
            <person name="Shin-i T."/>
            <person name="Spagnuolo A."/>
            <person name="Stainier D."/>
            <person name="Suzuki M.M."/>
            <person name="Tassy O."/>
            <person name="Takatori N."/>
            <person name="Tokuoka M."/>
            <person name="Yagi K."/>
            <person name="Yoshizaki F."/>
            <person name="Wada S."/>
            <person name="Zhang C."/>
            <person name="Hyatt P.D."/>
            <person name="Larimer F."/>
            <person name="Detter C."/>
            <person name="Doggett N."/>
            <person name="Glavina T."/>
            <person name="Hawkins T."/>
            <person name="Richardson P."/>
            <person name="Lucas S."/>
            <person name="Kohara Y."/>
            <person name="Levine M."/>
            <person name="Satoh N."/>
            <person name="Rokhsar D.S."/>
        </authorList>
    </citation>
    <scope>NUCLEOTIDE SEQUENCE [LARGE SCALE GENOMIC DNA]</scope>
</reference>
<evidence type="ECO:0000256" key="1">
    <source>
        <dbReference type="SAM" id="MobiDB-lite"/>
    </source>
</evidence>
<evidence type="ECO:0000313" key="3">
    <source>
        <dbReference type="Proteomes" id="UP000008144"/>
    </source>
</evidence>
<dbReference type="AlphaFoldDB" id="H2Y2R0"/>
<feature type="region of interest" description="Disordered" evidence="1">
    <location>
        <begin position="1"/>
        <end position="20"/>
    </location>
</feature>
<name>H2Y2R0_CIOIN</name>
<dbReference type="PANTHER" id="PTHR20003">
    <property type="entry name" value="GLYCOPROTEIN-RELATED"/>
    <property type="match status" value="1"/>
</dbReference>